<dbReference type="Gene3D" id="3.40.50.1820">
    <property type="entry name" value="alpha/beta hydrolase"/>
    <property type="match status" value="1"/>
</dbReference>
<evidence type="ECO:0000259" key="1">
    <source>
        <dbReference type="Pfam" id="PF00561"/>
    </source>
</evidence>
<evidence type="ECO:0000313" key="2">
    <source>
        <dbReference type="EMBL" id="SHE89754.1"/>
    </source>
</evidence>
<dbReference type="Pfam" id="PF00561">
    <property type="entry name" value="Abhydrolase_1"/>
    <property type="match status" value="1"/>
</dbReference>
<dbReference type="RefSeq" id="WP_245815562.1">
    <property type="nucleotide sequence ID" value="NZ_FQVL01000004.1"/>
</dbReference>
<evidence type="ECO:0000313" key="3">
    <source>
        <dbReference type="Proteomes" id="UP000184476"/>
    </source>
</evidence>
<dbReference type="STRING" id="112248.SAMN05444392_104193"/>
<keyword evidence="3" id="KW-1185">Reference proteome</keyword>
<dbReference type="Proteomes" id="UP000184476">
    <property type="component" value="Unassembled WGS sequence"/>
</dbReference>
<proteinExistence type="predicted"/>
<dbReference type="SUPFAM" id="SSF53474">
    <property type="entry name" value="alpha/beta-Hydrolases"/>
    <property type="match status" value="1"/>
</dbReference>
<dbReference type="InterPro" id="IPR000073">
    <property type="entry name" value="AB_hydrolase_1"/>
</dbReference>
<dbReference type="AlphaFoldDB" id="A0A1M4X8F0"/>
<dbReference type="InterPro" id="IPR050228">
    <property type="entry name" value="Carboxylesterase_BioH"/>
</dbReference>
<protein>
    <submittedName>
        <fullName evidence="2">Pimeloyl-ACP methyl ester carboxylesterase</fullName>
    </submittedName>
</protein>
<dbReference type="InterPro" id="IPR029058">
    <property type="entry name" value="AB_hydrolase_fold"/>
</dbReference>
<gene>
    <name evidence="2" type="ORF">SAMN05444392_104193</name>
</gene>
<sequence>MSNLITSVIFRKRNQRQNEKFLQISTPNGIDEEAFIQINEQDQWISIRGEDRNQPILFFVHGGPASSYSIFQPLLRSWEKYFTIVHWDQPGAGKTFGRNGIVDSERITFDRLVNDGIKVVEYLRERLGQQKMILIGSSVGSLIGILMASRRPDLFYAYVGTDQNSPDPNQIGYQLAKEAFIKSANQKGLQLLNRLGSNKKDWNQQDYDAFNKQLVKTIKDVPNMITDLILPSMLSSPKHTLRDIIDYFKGMNYSSAQLFEELMHFYDHHMIISFELPVFIFHGDTDIVTPTATAKEYFHTINAPHKEFVLIRQAGHLACFARPDQFLKELLSRVLPIVKSEIKAYNQFC</sequence>
<name>A0A1M4X8F0_9BACL</name>
<dbReference type="PANTHER" id="PTHR43194">
    <property type="entry name" value="HYDROLASE ALPHA/BETA FOLD FAMILY"/>
    <property type="match status" value="1"/>
</dbReference>
<dbReference type="PANTHER" id="PTHR43194:SF2">
    <property type="entry name" value="PEROXISOMAL MEMBRANE PROTEIN LPX1"/>
    <property type="match status" value="1"/>
</dbReference>
<dbReference type="EMBL" id="FQVL01000004">
    <property type="protein sequence ID" value="SHE89754.1"/>
    <property type="molecule type" value="Genomic_DNA"/>
</dbReference>
<reference evidence="2 3" key="1">
    <citation type="submission" date="2016-11" db="EMBL/GenBank/DDBJ databases">
        <authorList>
            <person name="Jaros S."/>
            <person name="Januszkiewicz K."/>
            <person name="Wedrychowicz H."/>
        </authorList>
    </citation>
    <scope>NUCLEOTIDE SEQUENCE [LARGE SCALE GENOMIC DNA]</scope>
    <source>
        <strain evidence="2 3">DSM 44666</strain>
    </source>
</reference>
<feature type="domain" description="AB hydrolase-1" evidence="1">
    <location>
        <begin position="55"/>
        <end position="321"/>
    </location>
</feature>
<organism evidence="2 3">
    <name type="scientific">Seinonella peptonophila</name>
    <dbReference type="NCBI Taxonomy" id="112248"/>
    <lineage>
        <taxon>Bacteria</taxon>
        <taxon>Bacillati</taxon>
        <taxon>Bacillota</taxon>
        <taxon>Bacilli</taxon>
        <taxon>Bacillales</taxon>
        <taxon>Thermoactinomycetaceae</taxon>
        <taxon>Seinonella</taxon>
    </lineage>
</organism>
<accession>A0A1M4X8F0</accession>